<dbReference type="EMBL" id="QGKX02000996">
    <property type="protein sequence ID" value="KAF3555616.1"/>
    <property type="molecule type" value="Genomic_DNA"/>
</dbReference>
<sequence length="256" mass="28115">MTDKADRCFGRVRDYFTRLDAFGKAKNLYGQASVTRKCLEMIRDRGTEIPQEMIDVFAEQEKLHMAAAIELRMDPLSDSDLTLSPLFFPSRFVEDRFRAPFDPYGSNADLIRPEMASQLIASQHAEVPGEDTFVECPEKDNLEGRPEKDNPKTDGIVVREEGTEGPVLVSDTSSEEGEDEEGEGDRAEKTSSPKSNEEETNNKVEKRSISSVPSSNANLLVPTSAQVEGPSASVSEDPMDPPAPSVLNGDDEDPAA</sequence>
<comment type="caution">
    <text evidence="2">The sequence shown here is derived from an EMBL/GenBank/DDBJ whole genome shotgun (WGS) entry which is preliminary data.</text>
</comment>
<feature type="compositionally biased region" description="Acidic residues" evidence="1">
    <location>
        <begin position="173"/>
        <end position="183"/>
    </location>
</feature>
<evidence type="ECO:0000313" key="3">
    <source>
        <dbReference type="Proteomes" id="UP000712600"/>
    </source>
</evidence>
<protein>
    <submittedName>
        <fullName evidence="2">Uncharacterized protein</fullName>
    </submittedName>
</protein>
<proteinExistence type="predicted"/>
<evidence type="ECO:0000256" key="1">
    <source>
        <dbReference type="SAM" id="MobiDB-lite"/>
    </source>
</evidence>
<reference evidence="2" key="1">
    <citation type="submission" date="2019-12" db="EMBL/GenBank/DDBJ databases">
        <title>Genome sequencing and annotation of Brassica cretica.</title>
        <authorList>
            <person name="Studholme D.J."/>
            <person name="Sarris P."/>
        </authorList>
    </citation>
    <scope>NUCLEOTIDE SEQUENCE</scope>
    <source>
        <strain evidence="2">PFS-109/04</strain>
        <tissue evidence="2">Leaf</tissue>
    </source>
</reference>
<organism evidence="2 3">
    <name type="scientific">Brassica cretica</name>
    <name type="common">Mustard</name>
    <dbReference type="NCBI Taxonomy" id="69181"/>
    <lineage>
        <taxon>Eukaryota</taxon>
        <taxon>Viridiplantae</taxon>
        <taxon>Streptophyta</taxon>
        <taxon>Embryophyta</taxon>
        <taxon>Tracheophyta</taxon>
        <taxon>Spermatophyta</taxon>
        <taxon>Magnoliopsida</taxon>
        <taxon>eudicotyledons</taxon>
        <taxon>Gunneridae</taxon>
        <taxon>Pentapetalae</taxon>
        <taxon>rosids</taxon>
        <taxon>malvids</taxon>
        <taxon>Brassicales</taxon>
        <taxon>Brassicaceae</taxon>
        <taxon>Brassiceae</taxon>
        <taxon>Brassica</taxon>
    </lineage>
</organism>
<feature type="region of interest" description="Disordered" evidence="1">
    <location>
        <begin position="126"/>
        <end position="256"/>
    </location>
</feature>
<gene>
    <name evidence="2" type="ORF">F2Q69_00011928</name>
</gene>
<name>A0A8S9QRD3_BRACR</name>
<feature type="compositionally biased region" description="Polar residues" evidence="1">
    <location>
        <begin position="209"/>
        <end position="226"/>
    </location>
</feature>
<dbReference type="Proteomes" id="UP000712600">
    <property type="component" value="Unassembled WGS sequence"/>
</dbReference>
<feature type="compositionally biased region" description="Basic and acidic residues" evidence="1">
    <location>
        <begin position="184"/>
        <end position="208"/>
    </location>
</feature>
<feature type="compositionally biased region" description="Basic and acidic residues" evidence="1">
    <location>
        <begin position="136"/>
        <end position="162"/>
    </location>
</feature>
<evidence type="ECO:0000313" key="2">
    <source>
        <dbReference type="EMBL" id="KAF3555616.1"/>
    </source>
</evidence>
<accession>A0A8S9QRD3</accession>
<dbReference type="AlphaFoldDB" id="A0A8S9QRD3"/>